<feature type="transmembrane region" description="Helical" evidence="7">
    <location>
        <begin position="6"/>
        <end position="27"/>
    </location>
</feature>
<keyword evidence="7" id="KW-0472">Membrane</keyword>
<dbReference type="InterPro" id="IPR004358">
    <property type="entry name" value="Sig_transdc_His_kin-like_C"/>
</dbReference>
<gene>
    <name evidence="10" type="ORF">KJ970_07040</name>
</gene>
<dbReference type="InterPro" id="IPR036097">
    <property type="entry name" value="HisK_dim/P_sf"/>
</dbReference>
<dbReference type="PANTHER" id="PTHR43065:SF42">
    <property type="entry name" value="TWO-COMPONENT SENSOR PPRA"/>
    <property type="match status" value="1"/>
</dbReference>
<dbReference type="SUPFAM" id="SSF47384">
    <property type="entry name" value="Homodimeric domain of signal transducing histidine kinase"/>
    <property type="match status" value="1"/>
</dbReference>
<sequence length="535" mass="58888">MFRGLALRLIIYLTTVVVIAEGIFAFVNVDTQAKQLLDEMVLSADLVSETVVSSTWRAMLEDQRDNAYEMMNNVGQQNNIGKVRIFNKEGQIMFSTGPDSGQVVEMNAEACDLCHAVEQPLVRVDMPSRSRVFHEAGGGRMMGMVTPIYNEPACSQADCHAHPEDITVLGVLDVTMPLDRIEEKVADVRFRAVLLSAISVILLSFFIIFFTRRLVAMPVRQLIAATKSVGALDLDKPVTIDTGDELGALVQSFNHMREQLQASQQEINNFTHTLERKVEERTKQLQATEMKLIQSDRLASLGQLAASVAHEINNPLSGVLNFAKLMQRILTDEGIPPDRVAEFRTYLDHVVTETARSGRIVTDLLAFSRRSTPQRTPHDLNEIIKKTISVISHRLELGEVVPELDLSDSLPLVTCDSSQVQQIVMNLVLNGAESMIDPGAVIIRTRLDSAGANVILEVIDSGVGIPKEHLTKIFDPFFSTKEEGKGTGLGLAVVYGIVNAHGGHIDVESRVGEGTTFRVTLPLGDVPRERFGPEA</sequence>
<feature type="transmembrane region" description="Helical" evidence="7">
    <location>
        <begin position="190"/>
        <end position="210"/>
    </location>
</feature>
<dbReference type="Gene3D" id="3.30.565.10">
    <property type="entry name" value="Histidine kinase-like ATPase, C-terminal domain"/>
    <property type="match status" value="1"/>
</dbReference>
<evidence type="ECO:0000259" key="9">
    <source>
        <dbReference type="PROSITE" id="PS50885"/>
    </source>
</evidence>
<reference evidence="10" key="1">
    <citation type="submission" date="2021-05" db="EMBL/GenBank/DDBJ databases">
        <title>Energy efficiency and biological interactions define the core microbiome of deep oligotrophic groundwater.</title>
        <authorList>
            <person name="Mehrshad M."/>
            <person name="Lopez-Fernandez M."/>
            <person name="Bell E."/>
            <person name="Bernier-Latmani R."/>
            <person name="Bertilsson S."/>
            <person name="Dopson M."/>
        </authorList>
    </citation>
    <scope>NUCLEOTIDE SEQUENCE</scope>
    <source>
        <strain evidence="10">Modern_marine.mb.64</strain>
    </source>
</reference>
<dbReference type="InterPro" id="IPR003661">
    <property type="entry name" value="HisK_dim/P_dom"/>
</dbReference>
<evidence type="ECO:0000256" key="4">
    <source>
        <dbReference type="ARBA" id="ARBA00022553"/>
    </source>
</evidence>
<dbReference type="CDD" id="cd00082">
    <property type="entry name" value="HisKA"/>
    <property type="match status" value="1"/>
</dbReference>
<evidence type="ECO:0000256" key="1">
    <source>
        <dbReference type="ARBA" id="ARBA00000085"/>
    </source>
</evidence>
<dbReference type="SUPFAM" id="SSF55874">
    <property type="entry name" value="ATPase domain of HSP90 chaperone/DNA topoisomerase II/histidine kinase"/>
    <property type="match status" value="1"/>
</dbReference>
<evidence type="ECO:0000256" key="2">
    <source>
        <dbReference type="ARBA" id="ARBA00004370"/>
    </source>
</evidence>
<dbReference type="PROSITE" id="PS50109">
    <property type="entry name" value="HIS_KIN"/>
    <property type="match status" value="1"/>
</dbReference>
<comment type="caution">
    <text evidence="10">The sequence shown here is derived from an EMBL/GenBank/DDBJ whole genome shotgun (WGS) entry which is preliminary data.</text>
</comment>
<accession>A0A948WC76</accession>
<dbReference type="SMART" id="SM00304">
    <property type="entry name" value="HAMP"/>
    <property type="match status" value="1"/>
</dbReference>
<keyword evidence="4" id="KW-0597">Phosphoprotein</keyword>
<feature type="domain" description="Histidine kinase" evidence="8">
    <location>
        <begin position="307"/>
        <end position="525"/>
    </location>
</feature>
<dbReference type="EMBL" id="JAHJDP010000034">
    <property type="protein sequence ID" value="MBU2690668.1"/>
    <property type="molecule type" value="Genomic_DNA"/>
</dbReference>
<dbReference type="InterPro" id="IPR036890">
    <property type="entry name" value="HATPase_C_sf"/>
</dbReference>
<dbReference type="Pfam" id="PF02518">
    <property type="entry name" value="HATPase_c"/>
    <property type="match status" value="1"/>
</dbReference>
<dbReference type="InterPro" id="IPR005467">
    <property type="entry name" value="His_kinase_dom"/>
</dbReference>
<dbReference type="SMART" id="SM00388">
    <property type="entry name" value="HisKA"/>
    <property type="match status" value="1"/>
</dbReference>
<dbReference type="SUPFAM" id="SSF158472">
    <property type="entry name" value="HAMP domain-like"/>
    <property type="match status" value="1"/>
</dbReference>
<dbReference type="SMART" id="SM00387">
    <property type="entry name" value="HATPase_c"/>
    <property type="match status" value="1"/>
</dbReference>
<keyword evidence="7" id="KW-1133">Transmembrane helix</keyword>
<protein>
    <recommendedName>
        <fullName evidence="3">histidine kinase</fullName>
        <ecNumber evidence="3">2.7.13.3</ecNumber>
    </recommendedName>
</protein>
<dbReference type="Proteomes" id="UP000777784">
    <property type="component" value="Unassembled WGS sequence"/>
</dbReference>
<dbReference type="Gene3D" id="3.30.450.290">
    <property type="match status" value="1"/>
</dbReference>
<dbReference type="EC" id="2.7.13.3" evidence="3"/>
<keyword evidence="5" id="KW-0808">Transferase</keyword>
<evidence type="ECO:0000256" key="5">
    <source>
        <dbReference type="ARBA" id="ARBA00022679"/>
    </source>
</evidence>
<dbReference type="CDD" id="cd06225">
    <property type="entry name" value="HAMP"/>
    <property type="match status" value="1"/>
</dbReference>
<dbReference type="AlphaFoldDB" id="A0A948WC76"/>
<dbReference type="Pfam" id="PF00512">
    <property type="entry name" value="HisKA"/>
    <property type="match status" value="1"/>
</dbReference>
<evidence type="ECO:0000313" key="10">
    <source>
        <dbReference type="EMBL" id="MBU2690668.1"/>
    </source>
</evidence>
<dbReference type="InterPro" id="IPR003594">
    <property type="entry name" value="HATPase_dom"/>
</dbReference>
<dbReference type="Gene3D" id="6.10.340.10">
    <property type="match status" value="1"/>
</dbReference>
<keyword evidence="6" id="KW-0418">Kinase</keyword>
<dbReference type="InterPro" id="IPR003660">
    <property type="entry name" value="HAMP_dom"/>
</dbReference>
<evidence type="ECO:0000256" key="7">
    <source>
        <dbReference type="SAM" id="Phobius"/>
    </source>
</evidence>
<evidence type="ECO:0000256" key="6">
    <source>
        <dbReference type="ARBA" id="ARBA00022777"/>
    </source>
</evidence>
<name>A0A948WC76_UNCEI</name>
<dbReference type="GO" id="GO:0000155">
    <property type="term" value="F:phosphorelay sensor kinase activity"/>
    <property type="evidence" value="ECO:0007669"/>
    <property type="project" value="InterPro"/>
</dbReference>
<feature type="domain" description="HAMP" evidence="9">
    <location>
        <begin position="213"/>
        <end position="265"/>
    </location>
</feature>
<evidence type="ECO:0000313" key="11">
    <source>
        <dbReference type="Proteomes" id="UP000777784"/>
    </source>
</evidence>
<organism evidence="10 11">
    <name type="scientific">Eiseniibacteriota bacterium</name>
    <dbReference type="NCBI Taxonomy" id="2212470"/>
    <lineage>
        <taxon>Bacteria</taxon>
        <taxon>Candidatus Eiseniibacteriota</taxon>
    </lineage>
</organism>
<dbReference type="Gene3D" id="1.10.287.130">
    <property type="match status" value="1"/>
</dbReference>
<keyword evidence="7" id="KW-0812">Transmembrane</keyword>
<dbReference type="PRINTS" id="PR00344">
    <property type="entry name" value="BCTRLSENSOR"/>
</dbReference>
<dbReference type="PANTHER" id="PTHR43065">
    <property type="entry name" value="SENSOR HISTIDINE KINASE"/>
    <property type="match status" value="1"/>
</dbReference>
<evidence type="ECO:0000256" key="3">
    <source>
        <dbReference type="ARBA" id="ARBA00012438"/>
    </source>
</evidence>
<comment type="catalytic activity">
    <reaction evidence="1">
        <text>ATP + protein L-histidine = ADP + protein N-phospho-L-histidine.</text>
        <dbReference type="EC" id="2.7.13.3"/>
    </reaction>
</comment>
<proteinExistence type="predicted"/>
<dbReference type="PROSITE" id="PS50885">
    <property type="entry name" value="HAMP"/>
    <property type="match status" value="1"/>
</dbReference>
<evidence type="ECO:0000259" key="8">
    <source>
        <dbReference type="PROSITE" id="PS50109"/>
    </source>
</evidence>
<comment type="subcellular location">
    <subcellularLocation>
        <location evidence="2">Membrane</location>
    </subcellularLocation>
</comment>
<dbReference type="Pfam" id="PF00672">
    <property type="entry name" value="HAMP"/>
    <property type="match status" value="1"/>
</dbReference>
<dbReference type="GO" id="GO:0016020">
    <property type="term" value="C:membrane"/>
    <property type="evidence" value="ECO:0007669"/>
    <property type="project" value="UniProtKB-SubCell"/>
</dbReference>